<dbReference type="Gene3D" id="3.40.50.150">
    <property type="entry name" value="Vaccinia Virus protein VP39"/>
    <property type="match status" value="1"/>
</dbReference>
<dbReference type="GO" id="GO:0000179">
    <property type="term" value="F:rRNA (adenine-N6,N6-)-dimethyltransferase activity"/>
    <property type="evidence" value="ECO:0007669"/>
    <property type="project" value="TreeGrafter"/>
</dbReference>
<name>A0A222MWG9_9BACT</name>
<dbReference type="InterPro" id="IPR029063">
    <property type="entry name" value="SAM-dependent_MTases_sf"/>
</dbReference>
<accession>A0A222MWG9</accession>
<keyword evidence="4" id="KW-0694">RNA-binding</keyword>
<evidence type="ECO:0000313" key="5">
    <source>
        <dbReference type="EMBL" id="ASQ30417.1"/>
    </source>
</evidence>
<protein>
    <submittedName>
        <fullName evidence="5">SAM-dependent methyltransferase</fullName>
    </submittedName>
</protein>
<keyword evidence="3" id="KW-0949">S-adenosyl-L-methionine</keyword>
<dbReference type="InterPro" id="IPR001737">
    <property type="entry name" value="KsgA/Erm"/>
</dbReference>
<evidence type="ECO:0000256" key="2">
    <source>
        <dbReference type="ARBA" id="ARBA00022679"/>
    </source>
</evidence>
<organism evidence="5 6">
    <name type="scientific">Campylobacter avium LMG 24591</name>
    <dbReference type="NCBI Taxonomy" id="522484"/>
    <lineage>
        <taxon>Bacteria</taxon>
        <taxon>Pseudomonadati</taxon>
        <taxon>Campylobacterota</taxon>
        <taxon>Epsilonproteobacteria</taxon>
        <taxon>Campylobacterales</taxon>
        <taxon>Campylobacteraceae</taxon>
        <taxon>Campylobacter</taxon>
    </lineage>
</organism>
<dbReference type="AlphaFoldDB" id="A0A222MWG9"/>
<dbReference type="Proteomes" id="UP000201169">
    <property type="component" value="Chromosome"/>
</dbReference>
<dbReference type="PANTHER" id="PTHR11727:SF14">
    <property type="entry name" value="BLL8166 PROTEIN"/>
    <property type="match status" value="1"/>
</dbReference>
<evidence type="ECO:0000256" key="4">
    <source>
        <dbReference type="ARBA" id="ARBA00022884"/>
    </source>
</evidence>
<dbReference type="OrthoDB" id="9805585at2"/>
<dbReference type="Pfam" id="PF00398">
    <property type="entry name" value="RrnaAD"/>
    <property type="match status" value="1"/>
</dbReference>
<gene>
    <name evidence="5" type="ORF">CAV_0751</name>
</gene>
<sequence length="185" mass="20987">MFIKHYIKNPKQTGAICSSSKKLASMMIKGIDINKANCIVEIGPGMGAFTKEILKNKQKESKFFAIEINKDMAQKLKNEIPNLEIITQNALNLESIIKAKKIDKIDNIISGIPWALLDTKEQIALLKVIHHNLSQNGYFTTFAYILPSPQAAVFKKLLGKFFKEVRKSKIVWQNVPPAFVYYCKK</sequence>
<reference evidence="5 6" key="1">
    <citation type="submission" date="2017-07" db="EMBL/GenBank/DDBJ databases">
        <title>Analysis of two Campylobacter avium genomes and identification of a novel hippuricase gene.</title>
        <authorList>
            <person name="Miller W.G."/>
            <person name="Chapman M.H."/>
            <person name="Yee E."/>
            <person name="Revez J."/>
            <person name="Bono J.L."/>
            <person name="Rossi M."/>
        </authorList>
    </citation>
    <scope>NUCLEOTIDE SEQUENCE [LARGE SCALE GENOMIC DNA]</scope>
    <source>
        <strain evidence="5 6">LMG 24591</strain>
    </source>
</reference>
<dbReference type="KEGG" id="cavi:CAV_0751"/>
<evidence type="ECO:0000313" key="6">
    <source>
        <dbReference type="Proteomes" id="UP000201169"/>
    </source>
</evidence>
<dbReference type="PANTHER" id="PTHR11727">
    <property type="entry name" value="DIMETHYLADENOSINE TRANSFERASE"/>
    <property type="match status" value="1"/>
</dbReference>
<keyword evidence="2 5" id="KW-0808">Transferase</keyword>
<keyword evidence="6" id="KW-1185">Reference proteome</keyword>
<dbReference type="EMBL" id="CP022347">
    <property type="protein sequence ID" value="ASQ30417.1"/>
    <property type="molecule type" value="Genomic_DNA"/>
</dbReference>
<dbReference type="SUPFAM" id="SSF53335">
    <property type="entry name" value="S-adenosyl-L-methionine-dependent methyltransferases"/>
    <property type="match status" value="1"/>
</dbReference>
<keyword evidence="1 5" id="KW-0489">Methyltransferase</keyword>
<dbReference type="GO" id="GO:0003723">
    <property type="term" value="F:RNA binding"/>
    <property type="evidence" value="ECO:0007669"/>
    <property type="project" value="UniProtKB-KW"/>
</dbReference>
<evidence type="ECO:0000256" key="3">
    <source>
        <dbReference type="ARBA" id="ARBA00022691"/>
    </source>
</evidence>
<evidence type="ECO:0000256" key="1">
    <source>
        <dbReference type="ARBA" id="ARBA00022603"/>
    </source>
</evidence>
<proteinExistence type="predicted"/>
<dbReference type="RefSeq" id="WP_094325180.1">
    <property type="nucleotide sequence ID" value="NZ_CP022347.1"/>
</dbReference>